<organism evidence="11">
    <name type="scientific">Heterosigma akashiwo</name>
    <name type="common">Chromophytic alga</name>
    <name type="synonym">Heterosigma carterae</name>
    <dbReference type="NCBI Taxonomy" id="2829"/>
    <lineage>
        <taxon>Eukaryota</taxon>
        <taxon>Sar</taxon>
        <taxon>Stramenopiles</taxon>
        <taxon>Ochrophyta</taxon>
        <taxon>Raphidophyceae</taxon>
        <taxon>Chattonellales</taxon>
        <taxon>Chattonellaceae</taxon>
        <taxon>Heterosigma</taxon>
    </lineage>
</organism>
<dbReference type="FunFam" id="1.20.200.10:FF:000015">
    <property type="entry name" value="argininosuccinate lyase isoform X2"/>
    <property type="match status" value="1"/>
</dbReference>
<dbReference type="FunFam" id="1.10.40.30:FF:000001">
    <property type="entry name" value="Argininosuccinate lyase"/>
    <property type="match status" value="1"/>
</dbReference>
<dbReference type="EC" id="4.3.2.1" evidence="3"/>
<dbReference type="HAMAP" id="MF_00006">
    <property type="entry name" value="Arg_succ_lyase"/>
    <property type="match status" value="1"/>
</dbReference>
<feature type="domain" description="Argininosuccinate lyase C-terminal" evidence="10">
    <location>
        <begin position="376"/>
        <end position="443"/>
    </location>
</feature>
<dbReference type="Pfam" id="PF00206">
    <property type="entry name" value="Lyase_1"/>
    <property type="match status" value="1"/>
</dbReference>
<evidence type="ECO:0000256" key="5">
    <source>
        <dbReference type="ARBA" id="ARBA00022605"/>
    </source>
</evidence>
<dbReference type="GO" id="GO:0004056">
    <property type="term" value="F:argininosuccinate lyase activity"/>
    <property type="evidence" value="ECO:0007669"/>
    <property type="project" value="UniProtKB-EC"/>
</dbReference>
<feature type="region of interest" description="Disordered" evidence="8">
    <location>
        <begin position="1"/>
        <end position="22"/>
    </location>
</feature>
<dbReference type="NCBIfam" id="TIGR00838">
    <property type="entry name" value="argH"/>
    <property type="match status" value="1"/>
</dbReference>
<comment type="similarity">
    <text evidence="2">Belongs to the lyase 1 family. Argininosuccinate lyase subfamily.</text>
</comment>
<dbReference type="PRINTS" id="PR00149">
    <property type="entry name" value="FUMRATELYASE"/>
</dbReference>
<dbReference type="PANTHER" id="PTHR43814">
    <property type="entry name" value="ARGININOSUCCINATE LYASE"/>
    <property type="match status" value="1"/>
</dbReference>
<dbReference type="AlphaFoldDB" id="A0A6V1WR37"/>
<gene>
    <name evidence="11" type="ORF">HAKA00212_LOCUS25203</name>
</gene>
<dbReference type="InterPro" id="IPR024083">
    <property type="entry name" value="Fumarase/histidase_N"/>
</dbReference>
<dbReference type="FunFam" id="1.10.275.10:FF:000014">
    <property type="entry name" value="Os03g0824900 protein"/>
    <property type="match status" value="1"/>
</dbReference>
<dbReference type="GO" id="GO:0042450">
    <property type="term" value="P:L-arginine biosynthetic process via ornithine"/>
    <property type="evidence" value="ECO:0007669"/>
    <property type="project" value="InterPro"/>
</dbReference>
<reference evidence="11" key="1">
    <citation type="submission" date="2021-01" db="EMBL/GenBank/DDBJ databases">
        <authorList>
            <person name="Corre E."/>
            <person name="Pelletier E."/>
            <person name="Niang G."/>
            <person name="Scheremetjew M."/>
            <person name="Finn R."/>
            <person name="Kale V."/>
            <person name="Holt S."/>
            <person name="Cochrane G."/>
            <person name="Meng A."/>
            <person name="Brown T."/>
            <person name="Cohen L."/>
        </authorList>
    </citation>
    <scope>NUCLEOTIDE SEQUENCE</scope>
    <source>
        <strain evidence="11">CCMP3107</strain>
    </source>
</reference>
<dbReference type="PRINTS" id="PR00145">
    <property type="entry name" value="ARGSUCLYASE"/>
</dbReference>
<dbReference type="InterPro" id="IPR020557">
    <property type="entry name" value="Fumarate_lyase_CS"/>
</dbReference>
<name>A0A6V1WR37_HETAK</name>
<dbReference type="InterPro" id="IPR022761">
    <property type="entry name" value="Fumarate_lyase_N"/>
</dbReference>
<keyword evidence="5" id="KW-0028">Amino-acid biosynthesis</keyword>
<dbReference type="Gene3D" id="1.10.40.30">
    <property type="entry name" value="Fumarase/aspartase (C-terminal domain)"/>
    <property type="match status" value="1"/>
</dbReference>
<dbReference type="CDD" id="cd01359">
    <property type="entry name" value="Argininosuccinate_lyase"/>
    <property type="match status" value="1"/>
</dbReference>
<evidence type="ECO:0000259" key="10">
    <source>
        <dbReference type="Pfam" id="PF14698"/>
    </source>
</evidence>
<dbReference type="GO" id="GO:0005829">
    <property type="term" value="C:cytosol"/>
    <property type="evidence" value="ECO:0007669"/>
    <property type="project" value="TreeGrafter"/>
</dbReference>
<evidence type="ECO:0000256" key="6">
    <source>
        <dbReference type="ARBA" id="ARBA00023239"/>
    </source>
</evidence>
<dbReference type="Gene3D" id="1.10.275.10">
    <property type="entry name" value="Fumarase/aspartase (N-terminal domain)"/>
    <property type="match status" value="1"/>
</dbReference>
<dbReference type="EMBL" id="HBIU01057859">
    <property type="protein sequence ID" value="CAE0650802.1"/>
    <property type="molecule type" value="Transcribed_RNA"/>
</dbReference>
<feature type="domain" description="Fumarate lyase N-terminal" evidence="9">
    <location>
        <begin position="21"/>
        <end position="313"/>
    </location>
</feature>
<sequence>MASTSNNNDGPKPKKARLWGGRFSGDTDPVMEKFNNSIPFDKIMWKQDIEGSKAYAKANVKTGILTQEEADSIISGLDQVATEWANGTFEIKDGDEDIHTANERRLTELIGSVGGKLHTGRSRNDQVTTDLRLWTREAAAATGRLLAECLGVACQLAEDHLDLLMPGFTHLQPAQPVRFSHWVMSHVAALQRDADRLKDLVPRVNTLPLGCGAIAGNAFGLDREFLRQELGFATVSLNSMDTVCDRDYVAEYMWWATLTLTHLSQLAEDLIILNYKRCVMLSDAYSTGSSLMPQKKNPDALELLRGKAGRVLGHLTGFVTTLKGLPRTYNKDLQEDKEPLFDTVQTVKDCFQIASGVLATLRPVAGKLAEELVPEMLATDLAEYLVRKGVPFRETHHISGAAVKLAEDKGVGLNRLTPDDLRTLHPLFADDVADVWLYETSVERKNSIGGTARSSVLEQIRKVRAAIEDLQTAFPATEEA</sequence>
<accession>A0A6V1WR37</accession>
<evidence type="ECO:0000256" key="4">
    <source>
        <dbReference type="ARBA" id="ARBA00019698"/>
    </source>
</evidence>
<evidence type="ECO:0000256" key="3">
    <source>
        <dbReference type="ARBA" id="ARBA00012338"/>
    </source>
</evidence>
<comment type="pathway">
    <text evidence="1">Amino-acid biosynthesis; L-arginine biosynthesis; L-arginine from L-ornithine and carbamoyl phosphate: step 3/3.</text>
</comment>
<evidence type="ECO:0000259" key="9">
    <source>
        <dbReference type="Pfam" id="PF00206"/>
    </source>
</evidence>
<evidence type="ECO:0000256" key="7">
    <source>
        <dbReference type="ARBA" id="ARBA00032749"/>
    </source>
</evidence>
<proteinExistence type="inferred from homology"/>
<dbReference type="InterPro" id="IPR000362">
    <property type="entry name" value="Fumarate_lyase_fam"/>
</dbReference>
<dbReference type="SUPFAM" id="SSF48557">
    <property type="entry name" value="L-aspartase-like"/>
    <property type="match status" value="1"/>
</dbReference>
<dbReference type="PANTHER" id="PTHR43814:SF1">
    <property type="entry name" value="ARGININOSUCCINATE LYASE"/>
    <property type="match status" value="1"/>
</dbReference>
<evidence type="ECO:0000313" key="11">
    <source>
        <dbReference type="EMBL" id="CAE0650802.1"/>
    </source>
</evidence>
<dbReference type="InterPro" id="IPR008948">
    <property type="entry name" value="L-Aspartase-like"/>
</dbReference>
<dbReference type="Gene3D" id="1.20.200.10">
    <property type="entry name" value="Fumarase/aspartase (Central domain)"/>
    <property type="match status" value="1"/>
</dbReference>
<dbReference type="PROSITE" id="PS00163">
    <property type="entry name" value="FUMARATE_LYASES"/>
    <property type="match status" value="1"/>
</dbReference>
<dbReference type="InterPro" id="IPR009049">
    <property type="entry name" value="Argininosuccinate_lyase"/>
</dbReference>
<dbReference type="InterPro" id="IPR029419">
    <property type="entry name" value="Arg_succ_lyase_C"/>
</dbReference>
<dbReference type="Pfam" id="PF14698">
    <property type="entry name" value="ASL_C2"/>
    <property type="match status" value="1"/>
</dbReference>
<evidence type="ECO:0000256" key="1">
    <source>
        <dbReference type="ARBA" id="ARBA00004941"/>
    </source>
</evidence>
<evidence type="ECO:0000256" key="8">
    <source>
        <dbReference type="SAM" id="MobiDB-lite"/>
    </source>
</evidence>
<protein>
    <recommendedName>
        <fullName evidence="4">Argininosuccinate lyase</fullName>
        <ecNumber evidence="3">4.3.2.1</ecNumber>
    </recommendedName>
    <alternativeName>
        <fullName evidence="7">Arginosuccinase</fullName>
    </alternativeName>
</protein>
<evidence type="ECO:0000256" key="2">
    <source>
        <dbReference type="ARBA" id="ARBA00010755"/>
    </source>
</evidence>
<keyword evidence="6" id="KW-0456">Lyase</keyword>